<organism evidence="2 3">
    <name type="scientific">Canariomyces notabilis</name>
    <dbReference type="NCBI Taxonomy" id="2074819"/>
    <lineage>
        <taxon>Eukaryota</taxon>
        <taxon>Fungi</taxon>
        <taxon>Dikarya</taxon>
        <taxon>Ascomycota</taxon>
        <taxon>Pezizomycotina</taxon>
        <taxon>Sordariomycetes</taxon>
        <taxon>Sordariomycetidae</taxon>
        <taxon>Sordariales</taxon>
        <taxon>Chaetomiaceae</taxon>
        <taxon>Canariomyces</taxon>
    </lineage>
</organism>
<evidence type="ECO:0000256" key="1">
    <source>
        <dbReference type="SAM" id="MobiDB-lite"/>
    </source>
</evidence>
<evidence type="ECO:0000313" key="2">
    <source>
        <dbReference type="EMBL" id="KAK4115718.1"/>
    </source>
</evidence>
<dbReference type="RefSeq" id="XP_064673288.1">
    <property type="nucleotide sequence ID" value="XM_064809512.1"/>
</dbReference>
<feature type="compositionally biased region" description="Basic residues" evidence="1">
    <location>
        <begin position="1"/>
        <end position="15"/>
    </location>
</feature>
<gene>
    <name evidence="2" type="ORF">N656DRAFT_394932</name>
</gene>
<protein>
    <submittedName>
        <fullName evidence="2">Uncharacterized protein</fullName>
    </submittedName>
</protein>
<feature type="compositionally biased region" description="Polar residues" evidence="1">
    <location>
        <begin position="64"/>
        <end position="74"/>
    </location>
</feature>
<dbReference type="Proteomes" id="UP001302812">
    <property type="component" value="Unassembled WGS sequence"/>
</dbReference>
<reference evidence="2" key="1">
    <citation type="journal article" date="2023" name="Mol. Phylogenet. Evol.">
        <title>Genome-scale phylogeny and comparative genomics of the fungal order Sordariales.</title>
        <authorList>
            <person name="Hensen N."/>
            <person name="Bonometti L."/>
            <person name="Westerberg I."/>
            <person name="Brannstrom I.O."/>
            <person name="Guillou S."/>
            <person name="Cros-Aarteil S."/>
            <person name="Calhoun S."/>
            <person name="Haridas S."/>
            <person name="Kuo A."/>
            <person name="Mondo S."/>
            <person name="Pangilinan J."/>
            <person name="Riley R."/>
            <person name="LaButti K."/>
            <person name="Andreopoulos B."/>
            <person name="Lipzen A."/>
            <person name="Chen C."/>
            <person name="Yan M."/>
            <person name="Daum C."/>
            <person name="Ng V."/>
            <person name="Clum A."/>
            <person name="Steindorff A."/>
            <person name="Ohm R.A."/>
            <person name="Martin F."/>
            <person name="Silar P."/>
            <person name="Natvig D.O."/>
            <person name="Lalanne C."/>
            <person name="Gautier V."/>
            <person name="Ament-Velasquez S.L."/>
            <person name="Kruys A."/>
            <person name="Hutchinson M.I."/>
            <person name="Powell A.J."/>
            <person name="Barry K."/>
            <person name="Miller A.N."/>
            <person name="Grigoriev I.V."/>
            <person name="Debuchy R."/>
            <person name="Gladieux P."/>
            <person name="Hiltunen Thoren M."/>
            <person name="Johannesson H."/>
        </authorList>
    </citation>
    <scope>NUCLEOTIDE SEQUENCE</scope>
    <source>
        <strain evidence="2">CBS 508.74</strain>
    </source>
</reference>
<reference evidence="2" key="2">
    <citation type="submission" date="2023-05" db="EMBL/GenBank/DDBJ databases">
        <authorList>
            <consortium name="Lawrence Berkeley National Laboratory"/>
            <person name="Steindorff A."/>
            <person name="Hensen N."/>
            <person name="Bonometti L."/>
            <person name="Westerberg I."/>
            <person name="Brannstrom I.O."/>
            <person name="Guillou S."/>
            <person name="Cros-Aarteil S."/>
            <person name="Calhoun S."/>
            <person name="Haridas S."/>
            <person name="Kuo A."/>
            <person name="Mondo S."/>
            <person name="Pangilinan J."/>
            <person name="Riley R."/>
            <person name="Labutti K."/>
            <person name="Andreopoulos B."/>
            <person name="Lipzen A."/>
            <person name="Chen C."/>
            <person name="Yanf M."/>
            <person name="Daum C."/>
            <person name="Ng V."/>
            <person name="Clum A."/>
            <person name="Ohm R."/>
            <person name="Martin F."/>
            <person name="Silar P."/>
            <person name="Natvig D."/>
            <person name="Lalanne C."/>
            <person name="Gautier V."/>
            <person name="Ament-Velasquez S.L."/>
            <person name="Kruys A."/>
            <person name="Hutchinson M.I."/>
            <person name="Powell A.J."/>
            <person name="Barry K."/>
            <person name="Miller A.N."/>
            <person name="Grigoriev I.V."/>
            <person name="Debuchy R."/>
            <person name="Gladieux P."/>
            <person name="Thoren M.H."/>
            <person name="Johannesson H."/>
        </authorList>
    </citation>
    <scope>NUCLEOTIDE SEQUENCE</scope>
    <source>
        <strain evidence="2">CBS 508.74</strain>
    </source>
</reference>
<sequence length="87" mass="10054">MGNIKAQRRKQKKGKKEKELNKTTRTTNPAIINRNPFRGRSRPKRTKGKTEQKRKCHPTRIPAQPTTHTFRAGNSFSFSSIPPPRFP</sequence>
<dbReference type="AlphaFoldDB" id="A0AAN6YW52"/>
<evidence type="ECO:0000313" key="3">
    <source>
        <dbReference type="Proteomes" id="UP001302812"/>
    </source>
</evidence>
<name>A0AAN6YW52_9PEZI</name>
<comment type="caution">
    <text evidence="2">The sequence shown here is derived from an EMBL/GenBank/DDBJ whole genome shotgun (WGS) entry which is preliminary data.</text>
</comment>
<proteinExistence type="predicted"/>
<feature type="region of interest" description="Disordered" evidence="1">
    <location>
        <begin position="1"/>
        <end position="87"/>
    </location>
</feature>
<dbReference type="EMBL" id="MU853334">
    <property type="protein sequence ID" value="KAK4115718.1"/>
    <property type="molecule type" value="Genomic_DNA"/>
</dbReference>
<accession>A0AAN6YW52</accession>
<feature type="compositionally biased region" description="Basic residues" evidence="1">
    <location>
        <begin position="37"/>
        <end position="47"/>
    </location>
</feature>
<keyword evidence="3" id="KW-1185">Reference proteome</keyword>
<dbReference type="GeneID" id="89933636"/>